<evidence type="ECO:0000313" key="1">
    <source>
        <dbReference type="EMBL" id="MBV2143175.1"/>
    </source>
</evidence>
<reference evidence="1 2" key="1">
    <citation type="submission" date="2021-06" db="EMBL/GenBank/DDBJ databases">
        <title>Falsochrobactrum tianjin sp.nov., a new petroleum-degrading bacteria isolated from oily soils.</title>
        <authorList>
            <person name="Chen G."/>
            <person name="Chen H."/>
            <person name="Tian J."/>
            <person name="Qing J."/>
            <person name="Zhong L."/>
            <person name="Ma W."/>
            <person name="Song Y."/>
            <person name="Cui X."/>
            <person name="Yan B."/>
        </authorList>
    </citation>
    <scope>NUCLEOTIDE SEQUENCE [LARGE SCALE GENOMIC DNA]</scope>
    <source>
        <strain evidence="1 2">TDYN1</strain>
    </source>
</reference>
<evidence type="ECO:0000313" key="2">
    <source>
        <dbReference type="Proteomes" id="UP000752297"/>
    </source>
</evidence>
<proteinExistence type="predicted"/>
<dbReference type="Proteomes" id="UP000752297">
    <property type="component" value="Unassembled WGS sequence"/>
</dbReference>
<comment type="caution">
    <text evidence="1">The sequence shown here is derived from an EMBL/GenBank/DDBJ whole genome shotgun (WGS) entry which is preliminary data.</text>
</comment>
<dbReference type="AlphaFoldDB" id="A0A949USY6"/>
<name>A0A949USY6_9HYPH</name>
<accession>A0A949USY6</accession>
<sequence>MHLRKRRISLSVRGHSALRLPSHMLVAVFSFLFLVSSQLCYAMAHDMPAMPGDVVQATVGCHSGTRQAGGMMAQPHHADRSAPIDHGAKSPAACVMMTCGCLVQMSADLSASTSIQDFGLPPLVAALDGSAPHGVLRPPILIQA</sequence>
<dbReference type="RefSeq" id="WP_217677171.1">
    <property type="nucleotide sequence ID" value="NZ_JAHRVA010000002.1"/>
</dbReference>
<keyword evidence="2" id="KW-1185">Reference proteome</keyword>
<dbReference type="EMBL" id="JAHRVA010000002">
    <property type="protein sequence ID" value="MBV2143175.1"/>
    <property type="molecule type" value="Genomic_DNA"/>
</dbReference>
<organism evidence="1 2">
    <name type="scientific">Falsochrobactrum tianjinense</name>
    <dbReference type="NCBI Taxonomy" id="2706015"/>
    <lineage>
        <taxon>Bacteria</taxon>
        <taxon>Pseudomonadati</taxon>
        <taxon>Pseudomonadota</taxon>
        <taxon>Alphaproteobacteria</taxon>
        <taxon>Hyphomicrobiales</taxon>
        <taxon>Brucellaceae</taxon>
        <taxon>Falsochrobactrum</taxon>
    </lineage>
</organism>
<gene>
    <name evidence="1" type="ORF">KUG47_06665</name>
</gene>
<protein>
    <recommendedName>
        <fullName evidence="3">DUF2946 domain-containing protein</fullName>
    </recommendedName>
</protein>
<evidence type="ECO:0008006" key="3">
    <source>
        <dbReference type="Google" id="ProtNLM"/>
    </source>
</evidence>